<evidence type="ECO:0000259" key="5">
    <source>
        <dbReference type="PROSITE" id="PS51192"/>
    </source>
</evidence>
<evidence type="ECO:0000256" key="1">
    <source>
        <dbReference type="ARBA" id="ARBA00022741"/>
    </source>
</evidence>
<feature type="compositionally biased region" description="Basic and acidic residues" evidence="4">
    <location>
        <begin position="297"/>
        <end position="315"/>
    </location>
</feature>
<dbReference type="InterPro" id="IPR038718">
    <property type="entry name" value="SNF2-like_sf"/>
</dbReference>
<feature type="domain" description="Helicase C-terminal" evidence="6">
    <location>
        <begin position="956"/>
        <end position="1112"/>
    </location>
</feature>
<feature type="region of interest" description="Disordered" evidence="4">
    <location>
        <begin position="338"/>
        <end position="401"/>
    </location>
</feature>
<keyword evidence="3" id="KW-0067">ATP-binding</keyword>
<feature type="compositionally biased region" description="Low complexity" evidence="4">
    <location>
        <begin position="11"/>
        <end position="24"/>
    </location>
</feature>
<evidence type="ECO:0000256" key="4">
    <source>
        <dbReference type="SAM" id="MobiDB-lite"/>
    </source>
</evidence>
<feature type="compositionally biased region" description="Basic and acidic residues" evidence="4">
    <location>
        <begin position="1143"/>
        <end position="1159"/>
    </location>
</feature>
<dbReference type="InterPro" id="IPR000330">
    <property type="entry name" value="SNF2_N"/>
</dbReference>
<dbReference type="PANTHER" id="PTHR10799">
    <property type="entry name" value="SNF2/RAD54 HELICASE FAMILY"/>
    <property type="match status" value="1"/>
</dbReference>
<dbReference type="InterPro" id="IPR001650">
    <property type="entry name" value="Helicase_C-like"/>
</dbReference>
<protein>
    <submittedName>
        <fullName evidence="7">SNF2 family helicase</fullName>
    </submittedName>
</protein>
<feature type="compositionally biased region" description="Polar residues" evidence="4">
    <location>
        <begin position="367"/>
        <end position="380"/>
    </location>
</feature>
<dbReference type="CDD" id="cd18793">
    <property type="entry name" value="SF2_C_SNF"/>
    <property type="match status" value="1"/>
</dbReference>
<evidence type="ECO:0000313" key="7">
    <source>
        <dbReference type="EMBL" id="KAL3419026.1"/>
    </source>
</evidence>
<dbReference type="PROSITE" id="PS51194">
    <property type="entry name" value="HELICASE_CTER"/>
    <property type="match status" value="1"/>
</dbReference>
<dbReference type="GO" id="GO:0004386">
    <property type="term" value="F:helicase activity"/>
    <property type="evidence" value="ECO:0007669"/>
    <property type="project" value="UniProtKB-KW"/>
</dbReference>
<proteinExistence type="predicted"/>
<evidence type="ECO:0000313" key="8">
    <source>
        <dbReference type="Proteomes" id="UP001629113"/>
    </source>
</evidence>
<keyword evidence="7" id="KW-0347">Helicase</keyword>
<dbReference type="PROSITE" id="PS51192">
    <property type="entry name" value="HELICASE_ATP_BIND_1"/>
    <property type="match status" value="1"/>
</dbReference>
<keyword evidence="2" id="KW-0378">Hydrolase</keyword>
<evidence type="ECO:0000256" key="3">
    <source>
        <dbReference type="ARBA" id="ARBA00022840"/>
    </source>
</evidence>
<gene>
    <name evidence="7" type="ORF">PVAG01_09247</name>
</gene>
<reference evidence="7 8" key="1">
    <citation type="submission" date="2024-06" db="EMBL/GenBank/DDBJ databases">
        <title>Complete genome of Phlyctema vagabunda strain 19-DSS-EL-015.</title>
        <authorList>
            <person name="Fiorenzani C."/>
        </authorList>
    </citation>
    <scope>NUCLEOTIDE SEQUENCE [LARGE SCALE GENOMIC DNA]</scope>
    <source>
        <strain evidence="7 8">19-DSS-EL-015</strain>
    </source>
</reference>
<evidence type="ECO:0000259" key="6">
    <source>
        <dbReference type="PROSITE" id="PS51194"/>
    </source>
</evidence>
<evidence type="ECO:0000256" key="2">
    <source>
        <dbReference type="ARBA" id="ARBA00022801"/>
    </source>
</evidence>
<keyword evidence="8" id="KW-1185">Reference proteome</keyword>
<dbReference type="InterPro" id="IPR014001">
    <property type="entry name" value="Helicase_ATP-bd"/>
</dbReference>
<dbReference type="EMBL" id="JBFCZG010000008">
    <property type="protein sequence ID" value="KAL3419026.1"/>
    <property type="molecule type" value="Genomic_DNA"/>
</dbReference>
<dbReference type="SMART" id="SM00487">
    <property type="entry name" value="DEXDc"/>
    <property type="match status" value="1"/>
</dbReference>
<feature type="region of interest" description="Disordered" evidence="4">
    <location>
        <begin position="530"/>
        <end position="561"/>
    </location>
</feature>
<sequence length="1191" mass="131550">MDSPAVKRQKTAGGYTAANNNGYNSDVDDGDQIFDGYIPDTPKAKWETQPTQILEGGLPLAPLMSSPPREKSIIQVPASSPFTGRDDLQRQATSAEASVNGSPMQKHSAYFPAAEPVTAAGKPLSSLMAPAGTAYKAPQGIRPAPPKTVISLDSEDDTTYQKLDSSDDEIDDGASIKPTTFAAKHPSDGDMSKSSFSSMVSSMKYQPTEHGGGSSFPRPLFSGNAQTRPDRARPVPDLALSGAVEASVRVKVDRLRAVFPTFTVPETRTILFSAKGSFEDAAAIMANGPAVEISDDENSKDPIQRSKKLELESEPQMKRVLNTPIASLIDKYSHTYRKSPASSTQQFSIAEPARPKKRLVQGRRNASPPSATVQQPPQRRSSTVVLSDDDSDSGIGSGEEVEDPLLQGRFLKWLNNCSSGDLIELTGITKEYADLMMAARPFRNIEAAENVEGPPLKSGKKRAQGPIGEKIVEKGLQMYSGYEAVDALVTKCEYLGKPLAEEMGKWGFDVFGAAKNGTGVGIVSLNEDEKEAQRDSGVGSPISASTSLNGDNGEDNIKASSAKRKSKDVTFLKQPAMMADDFELKDYQVVGLNWLALMYRQKLSCILADDMGLGKTCQVISFFTHLVESGKKGPHIVVLPGSVLENWLREFQKFSPNLVVEPYHGSQKDRADMAEKILEHRDEINVVVSTYELVVKKDDNKFMRRLKPDVAVFDEGHVLKNPLSLRFQGINKIPTNFRLLLTGTPLQNNLQELATLLSFILPEIFAEKEEDMSHIFKHKIQVRDTDHGALLSAQRIARARSMLTPFVLRRKKAQVLKHLPAKILRVQYCAVDAAQKEIYLGHTQEAKERAQARLTKAKIPKNENQENNPLMQLRKAAIHPMLFRRHFTNDKIEIMADILRERDPVNFNPAAKREHLINEMRGGSDFWLHNWCLDYPCIKKFDTPDMAWMKSGKVTALVDLVKGYKKNGDRVLIFSQFSLVLDILEAVLNTSLIHFTRIDGSTKIDERQTLIDNFRDDESITAFLLTTKAGGVGLNLAFANKVIIFDGSFNPQDDRQAENRAHRVGQTREVEVVRLVTRGTVEESIYNLGQSKLLLDGRVAGEEEFEAVDDEEGEAKGVEAVNRMLLDGIGANEADLMVVEEDAATKAEKKDNEADEKPDKKIRKRESASAAAKSKEAPANVRKDKKRKTRA</sequence>
<feature type="domain" description="Helicase ATP-binding" evidence="5">
    <location>
        <begin position="596"/>
        <end position="763"/>
    </location>
</feature>
<feature type="region of interest" description="Disordered" evidence="4">
    <location>
        <begin position="289"/>
        <end position="315"/>
    </location>
</feature>
<dbReference type="InterPro" id="IPR027417">
    <property type="entry name" value="P-loop_NTPase"/>
</dbReference>
<dbReference type="SUPFAM" id="SSF52540">
    <property type="entry name" value="P-loop containing nucleoside triphosphate hydrolases"/>
    <property type="match status" value="2"/>
</dbReference>
<feature type="region of interest" description="Disordered" evidence="4">
    <location>
        <begin position="1143"/>
        <end position="1191"/>
    </location>
</feature>
<feature type="region of interest" description="Disordered" evidence="4">
    <location>
        <begin position="1"/>
        <end position="51"/>
    </location>
</feature>
<comment type="caution">
    <text evidence="7">The sequence shown here is derived from an EMBL/GenBank/DDBJ whole genome shotgun (WGS) entry which is preliminary data.</text>
</comment>
<keyword evidence="1" id="KW-0547">Nucleotide-binding</keyword>
<dbReference type="Proteomes" id="UP001629113">
    <property type="component" value="Unassembled WGS sequence"/>
</dbReference>
<dbReference type="Pfam" id="PF00271">
    <property type="entry name" value="Helicase_C"/>
    <property type="match status" value="1"/>
</dbReference>
<feature type="region of interest" description="Disordered" evidence="4">
    <location>
        <begin position="137"/>
        <end position="174"/>
    </location>
</feature>
<dbReference type="Gene3D" id="3.40.50.300">
    <property type="entry name" value="P-loop containing nucleotide triphosphate hydrolases"/>
    <property type="match status" value="1"/>
</dbReference>
<accession>A0ABR4P6U1</accession>
<dbReference type="SMART" id="SM00490">
    <property type="entry name" value="HELICc"/>
    <property type="match status" value="1"/>
</dbReference>
<dbReference type="Pfam" id="PF00176">
    <property type="entry name" value="SNF2-rel_dom"/>
    <property type="match status" value="1"/>
</dbReference>
<organism evidence="7 8">
    <name type="scientific">Phlyctema vagabunda</name>
    <dbReference type="NCBI Taxonomy" id="108571"/>
    <lineage>
        <taxon>Eukaryota</taxon>
        <taxon>Fungi</taxon>
        <taxon>Dikarya</taxon>
        <taxon>Ascomycota</taxon>
        <taxon>Pezizomycotina</taxon>
        <taxon>Leotiomycetes</taxon>
        <taxon>Helotiales</taxon>
        <taxon>Dermateaceae</taxon>
        <taxon>Phlyctema</taxon>
    </lineage>
</organism>
<dbReference type="Gene3D" id="3.40.50.10810">
    <property type="entry name" value="Tandem AAA-ATPase domain"/>
    <property type="match status" value="1"/>
</dbReference>
<name>A0ABR4P6U1_9HELO</name>
<dbReference type="InterPro" id="IPR049730">
    <property type="entry name" value="SNF2/RAD54-like_C"/>
</dbReference>